<dbReference type="GO" id="GO:0006355">
    <property type="term" value="P:regulation of DNA-templated transcription"/>
    <property type="evidence" value="ECO:0007669"/>
    <property type="project" value="InterPro"/>
</dbReference>
<comment type="caution">
    <text evidence="8">The sequence shown here is derived from an EMBL/GenBank/DDBJ whole genome shotgun (WGS) entry which is preliminary data.</text>
</comment>
<keyword evidence="2" id="KW-0805">Transcription regulation</keyword>
<reference evidence="8 9" key="1">
    <citation type="submission" date="2019-10" db="EMBL/GenBank/DDBJ databases">
        <title>Georgenia wutianyii sp. nov. and Georgenia yuyongxinii sp. nov. isolated from plateau pika (Ochotona curzoniae) in the Qinghai-Tibet plateau of China.</title>
        <authorList>
            <person name="Tian Z."/>
        </authorList>
    </citation>
    <scope>NUCLEOTIDE SEQUENCE [LARGE SCALE GENOMIC DNA]</scope>
    <source>
        <strain evidence="8 9">JCM 19765</strain>
    </source>
</reference>
<dbReference type="InterPro" id="IPR016032">
    <property type="entry name" value="Sig_transdc_resp-reg_C-effctor"/>
</dbReference>
<dbReference type="PANTHER" id="PTHR43214">
    <property type="entry name" value="TWO-COMPONENT RESPONSE REGULATOR"/>
    <property type="match status" value="1"/>
</dbReference>
<keyword evidence="3" id="KW-0238">DNA-binding</keyword>
<evidence type="ECO:0000313" key="9">
    <source>
        <dbReference type="Proteomes" id="UP000437709"/>
    </source>
</evidence>
<proteinExistence type="predicted"/>
<dbReference type="SMART" id="SM00448">
    <property type="entry name" value="REC"/>
    <property type="match status" value="1"/>
</dbReference>
<dbReference type="PRINTS" id="PR00038">
    <property type="entry name" value="HTHLUXR"/>
</dbReference>
<name>A0A6N7EKT7_9MICO</name>
<dbReference type="RefSeq" id="WP_152194760.1">
    <property type="nucleotide sequence ID" value="NZ_VUKD01000002.1"/>
</dbReference>
<protein>
    <submittedName>
        <fullName evidence="8">Response regulator</fullName>
    </submittedName>
</protein>
<evidence type="ECO:0000256" key="3">
    <source>
        <dbReference type="ARBA" id="ARBA00023125"/>
    </source>
</evidence>
<evidence type="ECO:0000256" key="2">
    <source>
        <dbReference type="ARBA" id="ARBA00023015"/>
    </source>
</evidence>
<feature type="domain" description="HTH luxR-type" evidence="6">
    <location>
        <begin position="146"/>
        <end position="211"/>
    </location>
</feature>
<dbReference type="PROSITE" id="PS50043">
    <property type="entry name" value="HTH_LUXR_2"/>
    <property type="match status" value="1"/>
</dbReference>
<dbReference type="PANTHER" id="PTHR43214:SF24">
    <property type="entry name" value="TRANSCRIPTIONAL REGULATORY PROTEIN NARL-RELATED"/>
    <property type="match status" value="1"/>
</dbReference>
<dbReference type="SUPFAM" id="SSF52172">
    <property type="entry name" value="CheY-like"/>
    <property type="match status" value="1"/>
</dbReference>
<dbReference type="Gene3D" id="3.40.50.2300">
    <property type="match status" value="1"/>
</dbReference>
<dbReference type="SMART" id="SM00421">
    <property type="entry name" value="HTH_LUXR"/>
    <property type="match status" value="1"/>
</dbReference>
<dbReference type="Pfam" id="PF00196">
    <property type="entry name" value="GerE"/>
    <property type="match status" value="1"/>
</dbReference>
<dbReference type="EMBL" id="WHPC01000138">
    <property type="protein sequence ID" value="MPV38992.1"/>
    <property type="molecule type" value="Genomic_DNA"/>
</dbReference>
<dbReference type="CDD" id="cd17535">
    <property type="entry name" value="REC_NarL-like"/>
    <property type="match status" value="1"/>
</dbReference>
<evidence type="ECO:0000259" key="6">
    <source>
        <dbReference type="PROSITE" id="PS50043"/>
    </source>
</evidence>
<evidence type="ECO:0000256" key="1">
    <source>
        <dbReference type="ARBA" id="ARBA00022553"/>
    </source>
</evidence>
<keyword evidence="4" id="KW-0804">Transcription</keyword>
<gene>
    <name evidence="8" type="ORF">GB881_18480</name>
</gene>
<keyword evidence="9" id="KW-1185">Reference proteome</keyword>
<dbReference type="PROSITE" id="PS50110">
    <property type="entry name" value="RESPONSE_REGULATORY"/>
    <property type="match status" value="1"/>
</dbReference>
<evidence type="ECO:0000313" key="8">
    <source>
        <dbReference type="EMBL" id="MPV38992.1"/>
    </source>
</evidence>
<dbReference type="InterPro" id="IPR039420">
    <property type="entry name" value="WalR-like"/>
</dbReference>
<feature type="domain" description="Response regulatory" evidence="7">
    <location>
        <begin position="4"/>
        <end position="120"/>
    </location>
</feature>
<organism evidence="8 9">
    <name type="scientific">Georgenia subflava</name>
    <dbReference type="NCBI Taxonomy" id="1622177"/>
    <lineage>
        <taxon>Bacteria</taxon>
        <taxon>Bacillati</taxon>
        <taxon>Actinomycetota</taxon>
        <taxon>Actinomycetes</taxon>
        <taxon>Micrococcales</taxon>
        <taxon>Bogoriellaceae</taxon>
        <taxon>Georgenia</taxon>
    </lineage>
</organism>
<dbReference type="Proteomes" id="UP000437709">
    <property type="component" value="Unassembled WGS sequence"/>
</dbReference>
<dbReference type="GO" id="GO:0000160">
    <property type="term" value="P:phosphorelay signal transduction system"/>
    <property type="evidence" value="ECO:0007669"/>
    <property type="project" value="InterPro"/>
</dbReference>
<keyword evidence="1 5" id="KW-0597">Phosphoprotein</keyword>
<dbReference type="InterPro" id="IPR000792">
    <property type="entry name" value="Tscrpt_reg_LuxR_C"/>
</dbReference>
<dbReference type="InterPro" id="IPR001789">
    <property type="entry name" value="Sig_transdc_resp-reg_receiver"/>
</dbReference>
<dbReference type="Pfam" id="PF00072">
    <property type="entry name" value="Response_reg"/>
    <property type="match status" value="1"/>
</dbReference>
<dbReference type="InterPro" id="IPR011006">
    <property type="entry name" value="CheY-like_superfamily"/>
</dbReference>
<sequence length="217" mass="22763">MSIRILLADDHDLLRQGLAAILSADPDLEVVGQVPDGRAAVRAARTLLPDVVLMDVQMPGGDGITATAEVLAAAPGTRVMVLTTFDLDEYVLGALRAGASGFLVKTTPPVQIVSAVKACAAGETTLGPTVLRRLVETYVDHGGPAAVPGMDALTPREHDVLVAMADGLSNAEIGARLYLAETTVKTHVTRILAKLRVRDRVQAVVLAHRAGLVRRDG</sequence>
<evidence type="ECO:0000259" key="7">
    <source>
        <dbReference type="PROSITE" id="PS50110"/>
    </source>
</evidence>
<dbReference type="SUPFAM" id="SSF46894">
    <property type="entry name" value="C-terminal effector domain of the bipartite response regulators"/>
    <property type="match status" value="1"/>
</dbReference>
<evidence type="ECO:0000256" key="4">
    <source>
        <dbReference type="ARBA" id="ARBA00023163"/>
    </source>
</evidence>
<feature type="modified residue" description="4-aspartylphosphate" evidence="5">
    <location>
        <position position="55"/>
    </location>
</feature>
<dbReference type="GO" id="GO:0003677">
    <property type="term" value="F:DNA binding"/>
    <property type="evidence" value="ECO:0007669"/>
    <property type="project" value="UniProtKB-KW"/>
</dbReference>
<accession>A0A6N7EKT7</accession>
<dbReference type="PROSITE" id="PS00622">
    <property type="entry name" value="HTH_LUXR_1"/>
    <property type="match status" value="1"/>
</dbReference>
<dbReference type="AlphaFoldDB" id="A0A6N7EKT7"/>
<evidence type="ECO:0000256" key="5">
    <source>
        <dbReference type="PROSITE-ProRule" id="PRU00169"/>
    </source>
</evidence>
<dbReference type="CDD" id="cd06170">
    <property type="entry name" value="LuxR_C_like"/>
    <property type="match status" value="1"/>
</dbReference>
<dbReference type="InterPro" id="IPR058245">
    <property type="entry name" value="NreC/VraR/RcsB-like_REC"/>
</dbReference>